<feature type="domain" description="SAM" evidence="8">
    <location>
        <begin position="401"/>
        <end position="464"/>
    </location>
</feature>
<keyword evidence="2" id="KW-0677">Repeat</keyword>
<evidence type="ECO:0000259" key="7">
    <source>
        <dbReference type="PROSITE" id="PS50002"/>
    </source>
</evidence>
<feature type="domain" description="SH3" evidence="7">
    <location>
        <begin position="266"/>
        <end position="332"/>
    </location>
</feature>
<dbReference type="SUPFAM" id="SSF48403">
    <property type="entry name" value="Ankyrin repeat"/>
    <property type="match status" value="1"/>
</dbReference>
<feature type="region of interest" description="Disordered" evidence="6">
    <location>
        <begin position="874"/>
        <end position="923"/>
    </location>
</feature>
<dbReference type="PANTHER" id="PTHR24174">
    <property type="entry name" value="ANKYRIN REPEAT AND STERILE ALPHA MOTIF DOMAIN-CONTAINING PROTEIN 1"/>
    <property type="match status" value="1"/>
</dbReference>
<keyword evidence="3 4" id="KW-0040">ANK repeat</keyword>
<dbReference type="PANTHER" id="PTHR24174:SF18">
    <property type="entry name" value="CASKIN-2"/>
    <property type="match status" value="1"/>
</dbReference>
<accession>A0A6P7L9P2</accession>
<feature type="domain" description="SAM" evidence="8">
    <location>
        <begin position="474"/>
        <end position="534"/>
    </location>
</feature>
<dbReference type="InterPro" id="IPR013761">
    <property type="entry name" value="SAM/pointed_sf"/>
</dbReference>
<feature type="repeat" description="ANK" evidence="4">
    <location>
        <begin position="205"/>
        <end position="237"/>
    </location>
</feature>
<dbReference type="SMART" id="SM00248">
    <property type="entry name" value="ANK"/>
    <property type="match status" value="6"/>
</dbReference>
<evidence type="ECO:0000256" key="3">
    <source>
        <dbReference type="ARBA" id="ARBA00023043"/>
    </source>
</evidence>
<dbReference type="InterPro" id="IPR036770">
    <property type="entry name" value="Ankyrin_rpt-contain_sf"/>
</dbReference>
<dbReference type="PROSITE" id="PS50105">
    <property type="entry name" value="SAM_DOMAIN"/>
    <property type="match status" value="2"/>
</dbReference>
<dbReference type="SUPFAM" id="SSF47769">
    <property type="entry name" value="SAM/Pointed domain"/>
    <property type="match status" value="2"/>
</dbReference>
<keyword evidence="1 5" id="KW-0728">SH3 domain</keyword>
<feature type="compositionally biased region" description="Basic and acidic residues" evidence="6">
    <location>
        <begin position="668"/>
        <end position="681"/>
    </location>
</feature>
<dbReference type="InterPro" id="IPR001660">
    <property type="entry name" value="SAM"/>
</dbReference>
<dbReference type="Gene3D" id="2.30.30.40">
    <property type="entry name" value="SH3 Domains"/>
    <property type="match status" value="1"/>
</dbReference>
<dbReference type="InterPro" id="IPR033635">
    <property type="entry name" value="ANKS1/Caskin"/>
</dbReference>
<feature type="region of interest" description="Disordered" evidence="6">
    <location>
        <begin position="337"/>
        <end position="391"/>
    </location>
</feature>
<feature type="repeat" description="ANK" evidence="4">
    <location>
        <begin position="173"/>
        <end position="205"/>
    </location>
</feature>
<dbReference type="FunFam" id="1.10.150.50:FF:000028">
    <property type="entry name" value="caskin-2 isoform X2"/>
    <property type="match status" value="1"/>
</dbReference>
<feature type="repeat" description="ANK" evidence="4">
    <location>
        <begin position="68"/>
        <end position="100"/>
    </location>
</feature>
<evidence type="ECO:0000256" key="6">
    <source>
        <dbReference type="SAM" id="MobiDB-lite"/>
    </source>
</evidence>
<dbReference type="Pfam" id="PF00536">
    <property type="entry name" value="SAM_1"/>
    <property type="match status" value="2"/>
</dbReference>
<feature type="region of interest" description="Disordered" evidence="6">
    <location>
        <begin position="963"/>
        <end position="1029"/>
    </location>
</feature>
<feature type="repeat" description="ANK" evidence="4">
    <location>
        <begin position="101"/>
        <end position="133"/>
    </location>
</feature>
<dbReference type="KEGG" id="bspl:114846115"/>
<feature type="compositionally biased region" description="Basic and acidic residues" evidence="6">
    <location>
        <begin position="985"/>
        <end position="1016"/>
    </location>
</feature>
<dbReference type="SMART" id="SM00454">
    <property type="entry name" value="SAM"/>
    <property type="match status" value="2"/>
</dbReference>
<dbReference type="InterPro" id="IPR035497">
    <property type="entry name" value="Caskin1/2_SAM_1"/>
</dbReference>
<proteinExistence type="predicted"/>
<name>A0A6P7L9P2_BETSP</name>
<protein>
    <submittedName>
        <fullName evidence="10">Caskin-2-like</fullName>
    </submittedName>
</protein>
<reference evidence="10" key="1">
    <citation type="submission" date="2025-08" db="UniProtKB">
        <authorList>
            <consortium name="RefSeq"/>
        </authorList>
    </citation>
    <scope>IDENTIFICATION</scope>
</reference>
<dbReference type="OrthoDB" id="6156898at2759"/>
<feature type="region of interest" description="Disordered" evidence="6">
    <location>
        <begin position="666"/>
        <end position="732"/>
    </location>
</feature>
<organism evidence="9 10">
    <name type="scientific">Betta splendens</name>
    <name type="common">Siamese fighting fish</name>
    <dbReference type="NCBI Taxonomy" id="158456"/>
    <lineage>
        <taxon>Eukaryota</taxon>
        <taxon>Metazoa</taxon>
        <taxon>Chordata</taxon>
        <taxon>Craniata</taxon>
        <taxon>Vertebrata</taxon>
        <taxon>Euteleostomi</taxon>
        <taxon>Actinopterygii</taxon>
        <taxon>Neopterygii</taxon>
        <taxon>Teleostei</taxon>
        <taxon>Neoteleostei</taxon>
        <taxon>Acanthomorphata</taxon>
        <taxon>Anabantaria</taxon>
        <taxon>Anabantiformes</taxon>
        <taxon>Anabantoidei</taxon>
        <taxon>Osphronemidae</taxon>
        <taxon>Betta</taxon>
    </lineage>
</organism>
<feature type="compositionally biased region" description="Basic and acidic residues" evidence="6">
    <location>
        <begin position="354"/>
        <end position="364"/>
    </location>
</feature>
<sequence length="1306" mass="141891">MKSKPSVFSLKQQPDWLTYLLGSAKKLNINYQDLDGFSALHHAAMTGTAELLSFLLEAQATVDIRDTNGMCPIHYAAWQGKPDSVLLLLRAGASVNTPSHDGQLPLHLSAQYGYYEVSEMLLEHKSNPGLTNDAKRTPLDLACEFGRLKVAQLLLRSNMVAAGVGRHSIMDPPSTTPLHLAARNGHKDIIRLLLNSGFDINCATKAGTALHEAALYGKMEVVRQLLNAGVNVNLRNTYNQTALDIVNQFTTSTASKEIKQLLREASTSLQVRARKDYWNALDPAALTLLTGEVIMFQGEHSDGRWKGHIHDTERGTERFGFLPTSVLEVLGDSYSVGSSRSAGSGQSSERNHRHNEPTSRHNADSGKVASPDSEPEDSLHDGAGANHNKKGNSHLQLLEDKDSEAVYQWLYEFQLEQYASNFINAGYDVPTISRMTPEDLTAIGLTKPGHRKKISLEIGKLSIPEWLPDCIPTDLGEWLCGIGLPQYQRTLCHSGYDSIDIVRDITWEDLQEIGITKLGHQKKLMLAVKRLCDLQRSRNTVRTEGDTLRQKPSATLELMSIEHTPTHKVHAHTSPDVQSDECCTPGTPQALLSFQESKLSVELQSAIMGRAGAAESFGIRCVTSAAMAVSQESISMQSSLGNSGTSNSGYSQKHLPKLCLARSFSQSGKEERLGGEGREEENVGPGGCTPRGRSRQRTLEMWEQQGRPPNKTPFSPFTPPITSSKTPRRPYPAVPPKTKHYQLAHNPASSQSPTSYQLSQTQQVSSYIHAEPAAANVAQRVLFKCNPEAIPLLGPRSRQARDTDIQGLHKKRSQNPTRYAMSGSKQDENKTIVFPCAAASSEAMPSYATLLGHGHASTTEAQLHIDRSQSFAVRLTHKDPPPPPPPKRMSSVSRSPTQQLTNRKRTEPEVKEGVESESAGSMRSIAAKLEGGNSSPSRRIDIPSTLVSVSLALNSARSSVPHGISSHITHTRPVPTLGLAGLRRTGSERIERDPNKQRDGSLAEASEGKEKGERISKSASASPKHSFGDHLLFAEEGNLTIKQRQRIAVGPQAAAHEVTPQTTNSVELTGFYLKESDTVKRQHKHKEPSVPGTPDQHAQSTSHSSDTHINVSTLSNDQPQQYIFYRVGSVGKGPKPPVSSQPCSPLRPLVGTNPVPPHKTASSLQAIPKVTSVQIHTGSPKLGGSKHTLADQPSPQPVNCPLTMLSKPETPHKAVSVCLLPQSSTTSSTATGASQAVVAGLELLAQKRLEHTSTSLDAALRVVETKLAWGNSVDNCSITVKPAGNILDDISNMFDDLADQLDAMLD</sequence>
<dbReference type="PROSITE" id="PS50002">
    <property type="entry name" value="SH3"/>
    <property type="match status" value="1"/>
</dbReference>
<feature type="compositionally biased region" description="Polar residues" evidence="6">
    <location>
        <begin position="890"/>
        <end position="901"/>
    </location>
</feature>
<dbReference type="PROSITE" id="PS50088">
    <property type="entry name" value="ANK_REPEAT"/>
    <property type="match status" value="5"/>
</dbReference>
<dbReference type="GeneID" id="114846115"/>
<dbReference type="FunFam" id="1.10.150.50:FF:000032">
    <property type="entry name" value="caskin-1 isoform X1"/>
    <property type="match status" value="1"/>
</dbReference>
<feature type="compositionally biased region" description="Low complexity" evidence="6">
    <location>
        <begin position="337"/>
        <end position="348"/>
    </location>
</feature>
<dbReference type="Pfam" id="PF16907">
    <property type="entry name" value="Caskin-Pro-rich"/>
    <property type="match status" value="1"/>
</dbReference>
<dbReference type="CDD" id="cd09497">
    <property type="entry name" value="SAM_caskin1_2_repeat1"/>
    <property type="match status" value="1"/>
</dbReference>
<dbReference type="PRINTS" id="PR01415">
    <property type="entry name" value="ANKYRIN"/>
</dbReference>
<gene>
    <name evidence="10" type="primary">LOC114846115</name>
</gene>
<dbReference type="SUPFAM" id="SSF50044">
    <property type="entry name" value="SH3-domain"/>
    <property type="match status" value="1"/>
</dbReference>
<dbReference type="PROSITE" id="PS50297">
    <property type="entry name" value="ANK_REP_REGION"/>
    <property type="match status" value="5"/>
</dbReference>
<dbReference type="Pfam" id="PF12796">
    <property type="entry name" value="Ank_2"/>
    <property type="match status" value="3"/>
</dbReference>
<dbReference type="Pfam" id="PF16632">
    <property type="entry name" value="Caskin-tail"/>
    <property type="match status" value="1"/>
</dbReference>
<dbReference type="InterPro" id="IPR035498">
    <property type="entry name" value="Caskin1/2_SAM_2"/>
</dbReference>
<dbReference type="InterPro" id="IPR036028">
    <property type="entry name" value="SH3-like_dom_sf"/>
</dbReference>
<feature type="compositionally biased region" description="Basic and acidic residues" evidence="6">
    <location>
        <begin position="904"/>
        <end position="914"/>
    </location>
</feature>
<feature type="compositionally biased region" description="Polar residues" evidence="6">
    <location>
        <begin position="1096"/>
        <end position="1115"/>
    </location>
</feature>
<evidence type="ECO:0000256" key="5">
    <source>
        <dbReference type="PROSITE-ProRule" id="PRU00192"/>
    </source>
</evidence>
<dbReference type="InterPro" id="IPR001452">
    <property type="entry name" value="SH3_domain"/>
</dbReference>
<dbReference type="RefSeq" id="XP_028990730.3">
    <property type="nucleotide sequence ID" value="XM_029134897.3"/>
</dbReference>
<feature type="region of interest" description="Disordered" evidence="6">
    <location>
        <begin position="1079"/>
        <end position="1115"/>
    </location>
</feature>
<dbReference type="Gene3D" id="1.10.150.50">
    <property type="entry name" value="Transcription Factor, Ets-1"/>
    <property type="match status" value="2"/>
</dbReference>
<evidence type="ECO:0000259" key="8">
    <source>
        <dbReference type="PROSITE" id="PS50105"/>
    </source>
</evidence>
<feature type="region of interest" description="Disordered" evidence="6">
    <location>
        <begin position="793"/>
        <end position="827"/>
    </location>
</feature>
<dbReference type="InterPro" id="IPR002110">
    <property type="entry name" value="Ankyrin_rpt"/>
</dbReference>
<evidence type="ECO:0000256" key="4">
    <source>
        <dbReference type="PROSITE-ProRule" id="PRU00023"/>
    </source>
</evidence>
<dbReference type="CDD" id="cd09498">
    <property type="entry name" value="SAM_caskin1_2_repeat2"/>
    <property type="match status" value="1"/>
</dbReference>
<evidence type="ECO:0000313" key="10">
    <source>
        <dbReference type="RefSeq" id="XP_028990730.3"/>
    </source>
</evidence>
<evidence type="ECO:0000256" key="2">
    <source>
        <dbReference type="ARBA" id="ARBA00022737"/>
    </source>
</evidence>
<dbReference type="InParanoid" id="A0A6P7L9P2"/>
<feature type="compositionally biased region" description="Low complexity" evidence="6">
    <location>
        <begin position="712"/>
        <end position="725"/>
    </location>
</feature>
<evidence type="ECO:0000256" key="1">
    <source>
        <dbReference type="ARBA" id="ARBA00022443"/>
    </source>
</evidence>
<dbReference type="InterPro" id="IPR032117">
    <property type="entry name" value="Caskin_C"/>
</dbReference>
<evidence type="ECO:0000313" key="9">
    <source>
        <dbReference type="Proteomes" id="UP000515150"/>
    </source>
</evidence>
<dbReference type="Proteomes" id="UP000515150">
    <property type="component" value="Chromosome 19"/>
</dbReference>
<keyword evidence="9" id="KW-1185">Reference proteome</keyword>
<dbReference type="Gene3D" id="1.25.40.20">
    <property type="entry name" value="Ankyrin repeat-containing domain"/>
    <property type="match status" value="2"/>
</dbReference>
<feature type="region of interest" description="Disordered" evidence="6">
    <location>
        <begin position="1175"/>
        <end position="1197"/>
    </location>
</feature>
<feature type="repeat" description="ANK" evidence="4">
    <location>
        <begin position="35"/>
        <end position="67"/>
    </location>
</feature>